<proteinExistence type="inferred from homology"/>
<comment type="catalytic activity">
    <reaction evidence="8 9">
        <text>N-acetyl-L-glutamate + ATP = N-acetyl-L-glutamyl 5-phosphate + ADP</text>
        <dbReference type="Rhea" id="RHEA:14629"/>
        <dbReference type="ChEBI" id="CHEBI:30616"/>
        <dbReference type="ChEBI" id="CHEBI:44337"/>
        <dbReference type="ChEBI" id="CHEBI:57936"/>
        <dbReference type="ChEBI" id="CHEBI:456216"/>
        <dbReference type="EC" id="2.7.2.8"/>
    </reaction>
</comment>
<dbReference type="GO" id="GO:0005737">
    <property type="term" value="C:cytoplasm"/>
    <property type="evidence" value="ECO:0007669"/>
    <property type="project" value="UniProtKB-SubCell"/>
</dbReference>
<comment type="subcellular location">
    <subcellularLocation>
        <location evidence="9">Cytoplasm</location>
    </subcellularLocation>
</comment>
<comment type="similarity">
    <text evidence="9">Belongs to the acetylglutamate kinase family. ArgB subfamily.</text>
</comment>
<keyword evidence="6 9" id="KW-0418">Kinase</keyword>
<name>A0A939S9N5_9MICO</name>
<evidence type="ECO:0000256" key="4">
    <source>
        <dbReference type="ARBA" id="ARBA00022679"/>
    </source>
</evidence>
<dbReference type="FunFam" id="3.40.1160.10:FF:000004">
    <property type="entry name" value="Acetylglutamate kinase"/>
    <property type="match status" value="1"/>
</dbReference>
<dbReference type="NCBIfam" id="TIGR00761">
    <property type="entry name" value="argB"/>
    <property type="match status" value="1"/>
</dbReference>
<dbReference type="InterPro" id="IPR001057">
    <property type="entry name" value="Glu/AcGlu_kinase"/>
</dbReference>
<protein>
    <recommendedName>
        <fullName evidence="9">Acetylglutamate kinase</fullName>
        <ecNumber evidence="9">2.7.2.8</ecNumber>
    </recommendedName>
    <alternativeName>
        <fullName evidence="9">N-acetyl-L-glutamate 5-phosphotransferase</fullName>
    </alternativeName>
    <alternativeName>
        <fullName evidence="9">NAG kinase</fullName>
        <shortName evidence="9">NAGK</shortName>
    </alternativeName>
</protein>
<dbReference type="InterPro" id="IPR001048">
    <property type="entry name" value="Asp/Glu/Uridylate_kinase"/>
</dbReference>
<feature type="binding site" evidence="9">
    <location>
        <position position="197"/>
    </location>
    <ligand>
        <name>substrate</name>
    </ligand>
</feature>
<keyword evidence="9" id="KW-0963">Cytoplasm</keyword>
<reference evidence="11" key="1">
    <citation type="submission" date="2021-03" db="EMBL/GenBank/DDBJ databases">
        <title>Leucobacter chromiisoli sp. nov., isolated from chromium-containing soil of chemical plant.</title>
        <authorList>
            <person name="Xu Z."/>
        </authorList>
    </citation>
    <scope>NUCLEOTIDE SEQUENCE</scope>
    <source>
        <strain evidence="11">S27</strain>
    </source>
</reference>
<feature type="binding site" evidence="9">
    <location>
        <position position="95"/>
    </location>
    <ligand>
        <name>substrate</name>
    </ligand>
</feature>
<evidence type="ECO:0000313" key="12">
    <source>
        <dbReference type="Proteomes" id="UP000664382"/>
    </source>
</evidence>
<dbReference type="InterPro" id="IPR037528">
    <property type="entry name" value="ArgB"/>
</dbReference>
<keyword evidence="2 9" id="KW-0055">Arginine biosynthesis</keyword>
<comment type="function">
    <text evidence="9">Catalyzes the ATP-dependent phosphorylation of N-acetyl-L-glutamate.</text>
</comment>
<keyword evidence="5 9" id="KW-0547">Nucleotide-binding</keyword>
<dbReference type="Gene3D" id="3.40.1160.10">
    <property type="entry name" value="Acetylglutamate kinase-like"/>
    <property type="match status" value="1"/>
</dbReference>
<dbReference type="SUPFAM" id="SSF53633">
    <property type="entry name" value="Carbamate kinase-like"/>
    <property type="match status" value="1"/>
</dbReference>
<keyword evidence="3 9" id="KW-0028">Amino-acid biosynthesis</keyword>
<gene>
    <name evidence="9 11" type="primary">argB</name>
    <name evidence="11" type="ORF">J4H92_03985</name>
</gene>
<dbReference type="PRINTS" id="PR00474">
    <property type="entry name" value="GLU5KINASE"/>
</dbReference>
<sequence>MSNTTSTLAHDEAAAKAGVLIESLPWLKKFRDAIIVIKFGGNAMVDLDLLRAFAEDVVYLRHTGVRPVVVHGGGPQISEMLGRLGISSEFRGGYRVTTPEAMDVVRMVLTGKVNPELVDQINQHGPLAAGTTGEDAGLFIGRRRPPIEVDGEAVELGLVGDVAGVRPEPVLALLEAGLIPVVAGIAPDVDHPGVSLNVNADAAAAALAVALGAEKLVVLTDVAGLYANWPDRDSLVSSISADELEGLLPSLESGMIPKMRACLDAVRGGVSKAAIIDGREPHSVLLEIFTDRGIGTEVTR</sequence>
<accession>A0A939S9N5</accession>
<dbReference type="RefSeq" id="WP_208096283.1">
    <property type="nucleotide sequence ID" value="NZ_JAGDYM010000004.1"/>
</dbReference>
<comment type="caution">
    <text evidence="11">The sequence shown here is derived from an EMBL/GenBank/DDBJ whole genome shotgun (WGS) entry which is preliminary data.</text>
</comment>
<evidence type="ECO:0000256" key="1">
    <source>
        <dbReference type="ARBA" id="ARBA00004828"/>
    </source>
</evidence>
<dbReference type="PANTHER" id="PTHR23342">
    <property type="entry name" value="N-ACETYLGLUTAMATE SYNTHASE"/>
    <property type="match status" value="1"/>
</dbReference>
<dbReference type="InterPro" id="IPR004662">
    <property type="entry name" value="AcgluKinase_fam"/>
</dbReference>
<dbReference type="Proteomes" id="UP000664382">
    <property type="component" value="Unassembled WGS sequence"/>
</dbReference>
<evidence type="ECO:0000256" key="3">
    <source>
        <dbReference type="ARBA" id="ARBA00022605"/>
    </source>
</evidence>
<evidence type="ECO:0000256" key="6">
    <source>
        <dbReference type="ARBA" id="ARBA00022777"/>
    </source>
</evidence>
<dbReference type="PIRSF" id="PIRSF000728">
    <property type="entry name" value="NAGK"/>
    <property type="match status" value="1"/>
</dbReference>
<evidence type="ECO:0000256" key="8">
    <source>
        <dbReference type="ARBA" id="ARBA00048141"/>
    </source>
</evidence>
<evidence type="ECO:0000256" key="9">
    <source>
        <dbReference type="HAMAP-Rule" id="MF_00082"/>
    </source>
</evidence>
<feature type="site" description="Transition state stabilizer" evidence="9">
    <location>
        <position position="38"/>
    </location>
</feature>
<dbReference type="AlphaFoldDB" id="A0A939S9N5"/>
<evidence type="ECO:0000256" key="7">
    <source>
        <dbReference type="ARBA" id="ARBA00022840"/>
    </source>
</evidence>
<dbReference type="PANTHER" id="PTHR23342:SF0">
    <property type="entry name" value="N-ACETYLGLUTAMATE SYNTHASE, MITOCHONDRIAL"/>
    <property type="match status" value="1"/>
</dbReference>
<feature type="site" description="Transition state stabilizer" evidence="9">
    <location>
        <position position="258"/>
    </location>
</feature>
<comment type="pathway">
    <text evidence="1 9">Amino-acid biosynthesis; L-arginine biosynthesis; N(2)-acetyl-L-ornithine from L-glutamate: step 2/4.</text>
</comment>
<dbReference type="EMBL" id="JAGDYM010000004">
    <property type="protein sequence ID" value="MBO1901107.1"/>
    <property type="molecule type" value="Genomic_DNA"/>
</dbReference>
<evidence type="ECO:0000313" key="11">
    <source>
        <dbReference type="EMBL" id="MBO1901107.1"/>
    </source>
</evidence>
<keyword evidence="12" id="KW-1185">Reference proteome</keyword>
<organism evidence="11 12">
    <name type="scientific">Leucobacter weissii</name>
    <dbReference type="NCBI Taxonomy" id="1983706"/>
    <lineage>
        <taxon>Bacteria</taxon>
        <taxon>Bacillati</taxon>
        <taxon>Actinomycetota</taxon>
        <taxon>Actinomycetes</taxon>
        <taxon>Micrococcales</taxon>
        <taxon>Microbacteriaceae</taxon>
        <taxon>Leucobacter</taxon>
    </lineage>
</organism>
<dbReference type="InterPro" id="IPR041727">
    <property type="entry name" value="NAGK-C"/>
</dbReference>
<dbReference type="CDD" id="cd04250">
    <property type="entry name" value="AAK_NAGK-C"/>
    <property type="match status" value="1"/>
</dbReference>
<keyword evidence="4 9" id="KW-0808">Transferase</keyword>
<evidence type="ECO:0000259" key="10">
    <source>
        <dbReference type="Pfam" id="PF00696"/>
    </source>
</evidence>
<dbReference type="Pfam" id="PF00696">
    <property type="entry name" value="AA_kinase"/>
    <property type="match status" value="1"/>
</dbReference>
<feature type="binding site" evidence="9">
    <location>
        <begin position="73"/>
        <end position="74"/>
    </location>
    <ligand>
        <name>substrate</name>
    </ligand>
</feature>
<keyword evidence="7 9" id="KW-0067">ATP-binding</keyword>
<dbReference type="EC" id="2.7.2.8" evidence="9"/>
<dbReference type="GO" id="GO:0003991">
    <property type="term" value="F:acetylglutamate kinase activity"/>
    <property type="evidence" value="ECO:0007669"/>
    <property type="project" value="UniProtKB-UniRule"/>
</dbReference>
<evidence type="ECO:0000256" key="5">
    <source>
        <dbReference type="ARBA" id="ARBA00022741"/>
    </source>
</evidence>
<dbReference type="HAMAP" id="MF_00082">
    <property type="entry name" value="ArgB"/>
    <property type="match status" value="1"/>
</dbReference>
<dbReference type="GO" id="GO:0005524">
    <property type="term" value="F:ATP binding"/>
    <property type="evidence" value="ECO:0007669"/>
    <property type="project" value="UniProtKB-UniRule"/>
</dbReference>
<dbReference type="InterPro" id="IPR036393">
    <property type="entry name" value="AceGlu_kinase-like_sf"/>
</dbReference>
<feature type="domain" description="Aspartate/glutamate/uridylate kinase" evidence="10">
    <location>
        <begin position="34"/>
        <end position="277"/>
    </location>
</feature>
<evidence type="ECO:0000256" key="2">
    <source>
        <dbReference type="ARBA" id="ARBA00022571"/>
    </source>
</evidence>
<dbReference type="GO" id="GO:0042450">
    <property type="term" value="P:L-arginine biosynthetic process via ornithine"/>
    <property type="evidence" value="ECO:0007669"/>
    <property type="project" value="UniProtKB-UniRule"/>
</dbReference>